<dbReference type="InterPro" id="IPR008927">
    <property type="entry name" value="6-PGluconate_DH-like_C_sf"/>
</dbReference>
<evidence type="ECO:0000256" key="7">
    <source>
        <dbReference type="ARBA" id="ARBA00047473"/>
    </source>
</evidence>
<reference evidence="11" key="1">
    <citation type="journal article" date="2019" name="Int. J. Syst. Evol. Microbiol.">
        <title>The Global Catalogue of Microorganisms (GCM) 10K type strain sequencing project: providing services to taxonomists for standard genome sequencing and annotation.</title>
        <authorList>
            <consortium name="The Broad Institute Genomics Platform"/>
            <consortium name="The Broad Institute Genome Sequencing Center for Infectious Disease"/>
            <person name="Wu L."/>
            <person name="Ma J."/>
        </authorList>
    </citation>
    <scope>NUCLEOTIDE SEQUENCE [LARGE SCALE GENOMIC DNA]</scope>
    <source>
        <strain evidence="11">CCM 7427</strain>
    </source>
</reference>
<dbReference type="Pfam" id="PF03720">
    <property type="entry name" value="UDPG_MGDP_dh_C"/>
    <property type="match status" value="1"/>
</dbReference>
<dbReference type="NCBIfam" id="TIGR03026">
    <property type="entry name" value="NDP-sugDHase"/>
    <property type="match status" value="1"/>
</dbReference>
<comment type="similarity">
    <text evidence="2 8">Belongs to the UDP-glucose/GDP-mannose dehydrogenase family.</text>
</comment>
<evidence type="ECO:0000256" key="4">
    <source>
        <dbReference type="ARBA" id="ARBA00015132"/>
    </source>
</evidence>
<dbReference type="EMBL" id="JBHUNP010000001">
    <property type="protein sequence ID" value="MFD2648076.1"/>
    <property type="molecule type" value="Genomic_DNA"/>
</dbReference>
<dbReference type="PIRSF" id="PIRSF500134">
    <property type="entry name" value="UDPglc_DH_bac"/>
    <property type="match status" value="1"/>
</dbReference>
<dbReference type="SUPFAM" id="SSF51735">
    <property type="entry name" value="NAD(P)-binding Rossmann-fold domains"/>
    <property type="match status" value="1"/>
</dbReference>
<evidence type="ECO:0000256" key="8">
    <source>
        <dbReference type="PIRNR" id="PIRNR000124"/>
    </source>
</evidence>
<dbReference type="Gene3D" id="3.40.50.720">
    <property type="entry name" value="NAD(P)-binding Rossmann-like Domain"/>
    <property type="match status" value="2"/>
</dbReference>
<dbReference type="InterPro" id="IPR036291">
    <property type="entry name" value="NAD(P)-bd_dom_sf"/>
</dbReference>
<evidence type="ECO:0000256" key="6">
    <source>
        <dbReference type="ARBA" id="ARBA00023027"/>
    </source>
</evidence>
<dbReference type="Pfam" id="PF00984">
    <property type="entry name" value="UDPG_MGDP_dh"/>
    <property type="match status" value="1"/>
</dbReference>
<keyword evidence="5 8" id="KW-0560">Oxidoreductase</keyword>
<dbReference type="GO" id="GO:0016491">
    <property type="term" value="F:oxidoreductase activity"/>
    <property type="evidence" value="ECO:0007669"/>
    <property type="project" value="UniProtKB-KW"/>
</dbReference>
<evidence type="ECO:0000256" key="1">
    <source>
        <dbReference type="ARBA" id="ARBA00004701"/>
    </source>
</evidence>
<comment type="catalytic activity">
    <reaction evidence="7 8">
        <text>UDP-alpha-D-glucose + 2 NAD(+) + H2O = UDP-alpha-D-glucuronate + 2 NADH + 3 H(+)</text>
        <dbReference type="Rhea" id="RHEA:23596"/>
        <dbReference type="ChEBI" id="CHEBI:15377"/>
        <dbReference type="ChEBI" id="CHEBI:15378"/>
        <dbReference type="ChEBI" id="CHEBI:57540"/>
        <dbReference type="ChEBI" id="CHEBI:57945"/>
        <dbReference type="ChEBI" id="CHEBI:58052"/>
        <dbReference type="ChEBI" id="CHEBI:58885"/>
        <dbReference type="EC" id="1.1.1.22"/>
    </reaction>
</comment>
<dbReference type="RefSeq" id="WP_386833148.1">
    <property type="nucleotide sequence ID" value="NZ_JBHUNP010000001.1"/>
</dbReference>
<dbReference type="InterPro" id="IPR017476">
    <property type="entry name" value="UDP-Glc/GDP-Man"/>
</dbReference>
<dbReference type="Pfam" id="PF03721">
    <property type="entry name" value="UDPG_MGDP_dh_N"/>
    <property type="match status" value="1"/>
</dbReference>
<comment type="caution">
    <text evidence="10">The sequence shown here is derived from an EMBL/GenBank/DDBJ whole genome shotgun (WGS) entry which is preliminary data.</text>
</comment>
<dbReference type="SUPFAM" id="SSF48179">
    <property type="entry name" value="6-phosphogluconate dehydrogenase C-terminal domain-like"/>
    <property type="match status" value="1"/>
</dbReference>
<gene>
    <name evidence="10" type="ORF">ACFSX5_09760</name>
</gene>
<keyword evidence="6 8" id="KW-0520">NAD</keyword>
<evidence type="ECO:0000313" key="11">
    <source>
        <dbReference type="Proteomes" id="UP001597521"/>
    </source>
</evidence>
<proteinExistence type="inferred from homology"/>
<dbReference type="InterPro" id="IPR014027">
    <property type="entry name" value="UDP-Glc/GDP-Man_DH_C"/>
</dbReference>
<evidence type="ECO:0000259" key="9">
    <source>
        <dbReference type="SMART" id="SM00984"/>
    </source>
</evidence>
<dbReference type="EC" id="1.1.1.22" evidence="3 8"/>
<dbReference type="PANTHER" id="PTHR43750:SF3">
    <property type="entry name" value="UDP-GLUCOSE 6-DEHYDROGENASE TUAD"/>
    <property type="match status" value="1"/>
</dbReference>
<keyword evidence="11" id="KW-1185">Reference proteome</keyword>
<dbReference type="PANTHER" id="PTHR43750">
    <property type="entry name" value="UDP-GLUCOSE 6-DEHYDROGENASE TUAD"/>
    <property type="match status" value="1"/>
</dbReference>
<evidence type="ECO:0000256" key="3">
    <source>
        <dbReference type="ARBA" id="ARBA00012954"/>
    </source>
</evidence>
<accession>A0ABW5QKU3</accession>
<evidence type="ECO:0000256" key="5">
    <source>
        <dbReference type="ARBA" id="ARBA00023002"/>
    </source>
</evidence>
<evidence type="ECO:0000313" key="10">
    <source>
        <dbReference type="EMBL" id="MFD2648076.1"/>
    </source>
</evidence>
<dbReference type="PIRSF" id="PIRSF000124">
    <property type="entry name" value="UDPglc_GDPman_dh"/>
    <property type="match status" value="1"/>
</dbReference>
<dbReference type="InterPro" id="IPR001732">
    <property type="entry name" value="UDP-Glc/GDP-Man_DH_N"/>
</dbReference>
<feature type="domain" description="UDP-glucose/GDP-mannose dehydrogenase C-terminal" evidence="9">
    <location>
        <begin position="236"/>
        <end position="340"/>
    </location>
</feature>
<evidence type="ECO:0000256" key="2">
    <source>
        <dbReference type="ARBA" id="ARBA00006601"/>
    </source>
</evidence>
<sequence>MPRNEREGAADLTHVIAVARSIGTHINGFKIVIEKSTVPVGTGDLLARTISETMAVHGLSHDFEVCSNPEFLKEGSAIADFADAPRIVVGAGSDRVRQAMRDCYQPYLRDRDRLVFMDVRAAELTKYAANAMLATKISFINEVANLAERLGVDVEQVRTGIASDPRIGPHFIQPGAGYGGSCFPKDVRALVRAGRDAGYEPQLLAAVNDVNIRQQNTLFDKLHDAFAGDLAGRTFAVWGLAFKPNTDDMREAPSRRLLEALWEHGALVRAYDPEAMREVRRLYGYRADLELCESPESALECADALIVCTEWPCFAAADPSKLAEALAFPIVVDGRNMFDPAMMQQHKLLYYAAGRGSSVADSSQLKALTAAPAAHILAAE</sequence>
<name>A0ABW5QKU3_9HYPH</name>
<comment type="pathway">
    <text evidence="1">Nucleotide-sugar biosynthesis; UDP-alpha-D-glucuronate biosynthesis; UDP-alpha-D-glucuronate from UDP-alpha-D-glucose: step 1/1.</text>
</comment>
<dbReference type="SUPFAM" id="SSF52413">
    <property type="entry name" value="UDP-glucose/GDP-mannose dehydrogenase C-terminal domain"/>
    <property type="match status" value="1"/>
</dbReference>
<protein>
    <recommendedName>
        <fullName evidence="4 8">UDP-glucose 6-dehydrogenase</fullName>
        <ecNumber evidence="3 8">1.1.1.22</ecNumber>
    </recommendedName>
</protein>
<dbReference type="InterPro" id="IPR014026">
    <property type="entry name" value="UDP-Glc/GDP-Man_DH_dimer"/>
</dbReference>
<organism evidence="10 11">
    <name type="scientific">Devosia albogilva</name>
    <dbReference type="NCBI Taxonomy" id="429726"/>
    <lineage>
        <taxon>Bacteria</taxon>
        <taxon>Pseudomonadati</taxon>
        <taxon>Pseudomonadota</taxon>
        <taxon>Alphaproteobacteria</taxon>
        <taxon>Hyphomicrobiales</taxon>
        <taxon>Devosiaceae</taxon>
        <taxon>Devosia</taxon>
    </lineage>
</organism>
<dbReference type="SMART" id="SM00984">
    <property type="entry name" value="UDPG_MGDP_dh_C"/>
    <property type="match status" value="1"/>
</dbReference>
<dbReference type="InterPro" id="IPR036220">
    <property type="entry name" value="UDP-Glc/GDP-Man_DH_C_sf"/>
</dbReference>
<dbReference type="InterPro" id="IPR028357">
    <property type="entry name" value="UDPglc_DH_bac"/>
</dbReference>
<dbReference type="Gene3D" id="1.20.5.100">
    <property type="entry name" value="Cytochrome c1, transmembrane anchor, C-terminal"/>
    <property type="match status" value="1"/>
</dbReference>
<dbReference type="Proteomes" id="UP001597521">
    <property type="component" value="Unassembled WGS sequence"/>
</dbReference>